<dbReference type="AlphaFoldDB" id="A0A7T0BVF2"/>
<name>A0A7T0BVF2_9BACT</name>
<organism evidence="1 2">
    <name type="scientific">Candidatus Nitronauta litoralis</name>
    <dbReference type="NCBI Taxonomy" id="2705533"/>
    <lineage>
        <taxon>Bacteria</taxon>
        <taxon>Pseudomonadati</taxon>
        <taxon>Nitrospinota/Tectimicrobiota group</taxon>
        <taxon>Nitrospinota</taxon>
        <taxon>Nitrospinia</taxon>
        <taxon>Nitrospinales</taxon>
        <taxon>Nitrospinaceae</taxon>
        <taxon>Candidatus Nitronauta</taxon>
    </lineage>
</organism>
<evidence type="ECO:0000313" key="2">
    <source>
        <dbReference type="Proteomes" id="UP000594688"/>
    </source>
</evidence>
<protein>
    <recommendedName>
        <fullName evidence="3">Mu-like prophage FluMu protein gp28</fullName>
    </recommendedName>
</protein>
<evidence type="ECO:0008006" key="3">
    <source>
        <dbReference type="Google" id="ProtNLM"/>
    </source>
</evidence>
<dbReference type="EMBL" id="CP048685">
    <property type="protein sequence ID" value="QPJ61691.1"/>
    <property type="molecule type" value="Genomic_DNA"/>
</dbReference>
<evidence type="ECO:0000313" key="1">
    <source>
        <dbReference type="EMBL" id="QPJ61691.1"/>
    </source>
</evidence>
<sequence>MQVADQPTEDRRAGVLLGYQQRWVADRSPVKACEKSRRVGLTWAEAADSTLDAAEAEGQDTWYIGYNKEMAQEFVLDCAEWARHYHLAAGEMEEFVFEDGDRSIKAFQIVFASGNRVTALSSRPNNLRGKQGKVIIDEAAFHDDLPGLLKAAMALLMWGGRVSIISTHDGDDNYFNEILKESRLGKLPYSVHRITLDDALKDGLYKAICQKTGKQWSKEAETEWREELIAFYGDDADEELHVIPSKGTGIYFSRALLESNMSDEYPVLTWVCKEGFEQEPDHVRERECDDWLVANVLPELQKIEPWEKCWLGKDFGRSGDLSIQWPLIENKNLTYRVPFLIELSNVPFKQQEQILFYVCDYFRDKARLMGIALDSRGNGEYLGEVAMQRYGKNRVEQVKLTIQIYGEWMPKYKDVYVEKSWTIPKDADVVDDHRQVKMEKGIAKVPDTGRTKSKKGLQRHGDSAIAGMLAAYARETLECDEFDYETVNKREFEIKGAY</sequence>
<accession>A0A7T0BVF2</accession>
<dbReference type="PIRSF" id="PIRSF007056">
    <property type="entry name" value="UCP007056"/>
    <property type="match status" value="1"/>
</dbReference>
<dbReference type="InterPro" id="IPR012036">
    <property type="entry name" value="Phage_Mu_Gp28"/>
</dbReference>
<proteinExistence type="predicted"/>
<dbReference type="Gene3D" id="3.30.420.240">
    <property type="match status" value="1"/>
</dbReference>
<dbReference type="Proteomes" id="UP000594688">
    <property type="component" value="Chromosome"/>
</dbReference>
<dbReference type="InterPro" id="IPR027417">
    <property type="entry name" value="P-loop_NTPase"/>
</dbReference>
<dbReference type="Gene3D" id="3.40.50.300">
    <property type="entry name" value="P-loop containing nucleotide triphosphate hydrolases"/>
    <property type="match status" value="1"/>
</dbReference>
<dbReference type="Pfam" id="PF03237">
    <property type="entry name" value="Terminase_6N"/>
    <property type="match status" value="1"/>
</dbReference>
<gene>
    <name evidence="1" type="ORF">G3M70_07240</name>
</gene>
<dbReference type="KEGG" id="nli:G3M70_07240"/>
<reference evidence="1 2" key="1">
    <citation type="submission" date="2020-02" db="EMBL/GenBank/DDBJ databases">
        <title>Genomic and physiological characterization of two novel Nitrospinaceae genera.</title>
        <authorList>
            <person name="Mueller A.J."/>
            <person name="Jung M.-Y."/>
            <person name="Strachan C.R."/>
            <person name="Herbold C.W."/>
            <person name="Kirkegaard R.H."/>
            <person name="Daims H."/>
        </authorList>
    </citation>
    <scope>NUCLEOTIDE SEQUENCE [LARGE SCALE GENOMIC DNA]</scope>
    <source>
        <strain evidence="1">EB</strain>
    </source>
</reference>